<dbReference type="GO" id="GO:0003723">
    <property type="term" value="F:RNA binding"/>
    <property type="evidence" value="ECO:0007669"/>
    <property type="project" value="UniProtKB-UniRule"/>
</dbReference>
<dbReference type="InterPro" id="IPR037227">
    <property type="entry name" value="EndoU-like"/>
</dbReference>
<evidence type="ECO:0000313" key="12">
    <source>
        <dbReference type="EMBL" id="KAG5446237.1"/>
    </source>
</evidence>
<dbReference type="GO" id="GO:0046872">
    <property type="term" value="F:metal ion binding"/>
    <property type="evidence" value="ECO:0007669"/>
    <property type="project" value="UniProtKB-UniRule"/>
</dbReference>
<dbReference type="InParanoid" id="A0A419PR64"/>
<dbReference type="EC" id="4.6.1.-" evidence="11"/>
<evidence type="ECO:0000313" key="13">
    <source>
        <dbReference type="Proteomes" id="UP000286415"/>
    </source>
</evidence>
<comment type="catalytic activity">
    <reaction evidence="11">
        <text>ribonucleotidyl-uridine-RNA = a 5'-end dephospho-uridine-RNA + a 3'-end 2',3'-cyclophospho-ribonucleotide-RNA</text>
        <dbReference type="Rhea" id="RHEA:67792"/>
        <dbReference type="Rhea" id="RHEA-COMP:10464"/>
        <dbReference type="Rhea" id="RHEA-COMP:17354"/>
        <dbReference type="Rhea" id="RHEA-COMP:17356"/>
        <dbReference type="ChEBI" id="CHEBI:83064"/>
        <dbReference type="ChEBI" id="CHEBI:173117"/>
        <dbReference type="ChEBI" id="CHEBI:173224"/>
    </reaction>
</comment>
<evidence type="ECO:0000256" key="4">
    <source>
        <dbReference type="ARBA" id="ARBA00022722"/>
    </source>
</evidence>
<reference evidence="12 13" key="2">
    <citation type="journal article" date="2021" name="Genomics">
        <title>High-quality reference genome for Clonorchis sinensis.</title>
        <authorList>
            <person name="Young N.D."/>
            <person name="Stroehlein A.J."/>
            <person name="Kinkar L."/>
            <person name="Wang T."/>
            <person name="Sohn W.M."/>
            <person name="Chang B.C.H."/>
            <person name="Kaur P."/>
            <person name="Weisz D."/>
            <person name="Dudchenko O."/>
            <person name="Aiden E.L."/>
            <person name="Korhonen P.K."/>
            <person name="Gasser R.B."/>
        </authorList>
    </citation>
    <scope>NUCLEOTIDE SEQUENCE [LARGE SCALE GENOMIC DNA]</scope>
    <source>
        <strain evidence="12">Cs-k2</strain>
    </source>
</reference>
<evidence type="ECO:0000256" key="6">
    <source>
        <dbReference type="ARBA" id="ARBA00022759"/>
    </source>
</evidence>
<keyword evidence="5 11" id="KW-0479">Metal-binding</keyword>
<keyword evidence="9 11" id="KW-0464">Manganese</keyword>
<proteinExistence type="inferred from homology"/>
<evidence type="ECO:0000256" key="8">
    <source>
        <dbReference type="ARBA" id="ARBA00022884"/>
    </source>
</evidence>
<name>A0A419PR64_CLOSI</name>
<dbReference type="InterPro" id="IPR018998">
    <property type="entry name" value="EndoU_C"/>
</dbReference>
<evidence type="ECO:0000256" key="10">
    <source>
        <dbReference type="ARBA" id="ARBA00023239"/>
    </source>
</evidence>
<evidence type="ECO:0000256" key="7">
    <source>
        <dbReference type="ARBA" id="ARBA00022801"/>
    </source>
</evidence>
<evidence type="ECO:0000256" key="5">
    <source>
        <dbReference type="ARBA" id="ARBA00022723"/>
    </source>
</evidence>
<comment type="similarity">
    <text evidence="2 11">Belongs to the ENDOU family.</text>
</comment>
<dbReference type="CDD" id="cd21159">
    <property type="entry name" value="XendoU"/>
    <property type="match status" value="1"/>
</dbReference>
<keyword evidence="7 11" id="KW-0378">Hydrolase</keyword>
<dbReference type="PROSITE" id="PS51959">
    <property type="entry name" value="ENDOU"/>
    <property type="match status" value="1"/>
</dbReference>
<dbReference type="GO" id="GO:0016829">
    <property type="term" value="F:lyase activity"/>
    <property type="evidence" value="ECO:0007669"/>
    <property type="project" value="UniProtKB-KW"/>
</dbReference>
<keyword evidence="6 11" id="KW-0255">Endonuclease</keyword>
<dbReference type="SUPFAM" id="SSF142877">
    <property type="entry name" value="EndoU-like"/>
    <property type="match status" value="1"/>
</dbReference>
<dbReference type="InterPro" id="IPR039787">
    <property type="entry name" value="ENDOU"/>
</dbReference>
<keyword evidence="4 11" id="KW-0540">Nuclease</keyword>
<gene>
    <name evidence="12" type="ORF">CSKR_102961</name>
</gene>
<keyword evidence="8 11" id="KW-0694">RNA-binding</keyword>
<evidence type="ECO:0000256" key="9">
    <source>
        <dbReference type="ARBA" id="ARBA00023211"/>
    </source>
</evidence>
<sequence>MSTRISIPRGIPPPLSDELSMLFSDHFEHFVRNDPVYLGLNCVTWKLPFPVERLSLLPLELTPELVFRSPLDKVLCRIITCWDASERTTLVDEFLTKLFSTSLFGQVYEILFARNATQLTRPRFELAFKQVWFGQYSWDNMSNRRLQTCGFQHVYVGGKEENRVKGLHNWMRYYHLEKCARLVLETVHRKHPGLHLASMRFRWDDALKPYGTIFFGIPIHFEILIFFCAFLVGSGRDVNFLIDGKQSTVVCYDATSQVDTLATAYFRY</sequence>
<evidence type="ECO:0000256" key="2">
    <source>
        <dbReference type="ARBA" id="ARBA00010168"/>
    </source>
</evidence>
<keyword evidence="10" id="KW-0456">Lyase</keyword>
<dbReference type="EMBL" id="NIRI02000056">
    <property type="protein sequence ID" value="KAG5446237.1"/>
    <property type="molecule type" value="Genomic_DNA"/>
</dbReference>
<comment type="cofactor">
    <cofactor evidence="1 11">
        <name>Mn(2+)</name>
        <dbReference type="ChEBI" id="CHEBI:29035"/>
    </cofactor>
</comment>
<dbReference type="PANTHER" id="PTHR12439">
    <property type="entry name" value="PLACENTAL PROTEIN 11-RELATED"/>
    <property type="match status" value="1"/>
</dbReference>
<accession>A0A419PR64</accession>
<evidence type="ECO:0000256" key="3">
    <source>
        <dbReference type="ARBA" id="ARBA00011245"/>
    </source>
</evidence>
<comment type="caution">
    <text evidence="12">The sequence shown here is derived from an EMBL/GenBank/DDBJ whole genome shotgun (WGS) entry which is preliminary data.</text>
</comment>
<protein>
    <recommendedName>
        <fullName evidence="11">Uridylate-specific endoribonuclease</fullName>
        <ecNumber evidence="11">4.6.1.-</ecNumber>
    </recommendedName>
</protein>
<dbReference type="Proteomes" id="UP000286415">
    <property type="component" value="Unassembled WGS sequence"/>
</dbReference>
<organism evidence="12 13">
    <name type="scientific">Clonorchis sinensis</name>
    <name type="common">Chinese liver fluke</name>
    <dbReference type="NCBI Taxonomy" id="79923"/>
    <lineage>
        <taxon>Eukaryota</taxon>
        <taxon>Metazoa</taxon>
        <taxon>Spiralia</taxon>
        <taxon>Lophotrochozoa</taxon>
        <taxon>Platyhelminthes</taxon>
        <taxon>Trematoda</taxon>
        <taxon>Digenea</taxon>
        <taxon>Opisthorchiida</taxon>
        <taxon>Opisthorchiata</taxon>
        <taxon>Opisthorchiidae</taxon>
        <taxon>Clonorchis</taxon>
    </lineage>
</organism>
<dbReference type="GO" id="GO:0016787">
    <property type="term" value="F:hydrolase activity"/>
    <property type="evidence" value="ECO:0007669"/>
    <property type="project" value="UniProtKB-KW"/>
</dbReference>
<keyword evidence="13" id="KW-1185">Reference proteome</keyword>
<comment type="subunit">
    <text evidence="3 11">Monomer.</text>
</comment>
<reference evidence="12 13" key="1">
    <citation type="journal article" date="2018" name="Biotechnol. Adv.">
        <title>Improved genomic resources and new bioinformatic workflow for the carcinogenic parasite Clonorchis sinensis: Biotechnological implications.</title>
        <authorList>
            <person name="Wang D."/>
            <person name="Korhonen P.K."/>
            <person name="Gasser R.B."/>
            <person name="Young N.D."/>
        </authorList>
    </citation>
    <scope>NUCLEOTIDE SEQUENCE [LARGE SCALE GENOMIC DNA]</scope>
    <source>
        <strain evidence="12">Cs-k2</strain>
    </source>
</reference>
<dbReference type="PANTHER" id="PTHR12439:SF11">
    <property type="entry name" value="URIDYLATE-SPECIFIC ENDORIBONUCLEASE"/>
    <property type="match status" value="1"/>
</dbReference>
<dbReference type="Pfam" id="PF09412">
    <property type="entry name" value="XendoU"/>
    <property type="match status" value="1"/>
</dbReference>
<evidence type="ECO:0000256" key="1">
    <source>
        <dbReference type="ARBA" id="ARBA00001936"/>
    </source>
</evidence>
<dbReference type="GO" id="GO:0004521">
    <property type="term" value="F:RNA endonuclease activity"/>
    <property type="evidence" value="ECO:0007669"/>
    <property type="project" value="UniProtKB-UniRule"/>
</dbReference>
<dbReference type="OrthoDB" id="430326at2759"/>
<dbReference type="AlphaFoldDB" id="A0A419PR64"/>
<evidence type="ECO:0000256" key="11">
    <source>
        <dbReference type="RuleBase" id="RU367085"/>
    </source>
</evidence>